<dbReference type="RefSeq" id="WP_188610358.1">
    <property type="nucleotide sequence ID" value="NZ_BMGG01000006.1"/>
</dbReference>
<organism evidence="2 3">
    <name type="scientific">Chelatococcus reniformis</name>
    <dbReference type="NCBI Taxonomy" id="1494448"/>
    <lineage>
        <taxon>Bacteria</taxon>
        <taxon>Pseudomonadati</taxon>
        <taxon>Pseudomonadota</taxon>
        <taxon>Alphaproteobacteria</taxon>
        <taxon>Hyphomicrobiales</taxon>
        <taxon>Chelatococcaceae</taxon>
        <taxon>Chelatococcus</taxon>
    </lineage>
</organism>
<gene>
    <name evidence="2" type="ORF">GCM10010994_33740</name>
</gene>
<reference evidence="2" key="2">
    <citation type="submission" date="2020-09" db="EMBL/GenBank/DDBJ databases">
        <authorList>
            <person name="Sun Q."/>
            <person name="Zhou Y."/>
        </authorList>
    </citation>
    <scope>NUCLEOTIDE SEQUENCE</scope>
    <source>
        <strain evidence="2">CGMCC 1.12919</strain>
    </source>
</reference>
<dbReference type="InterPro" id="IPR025870">
    <property type="entry name" value="Glyoxalase-like_dom"/>
</dbReference>
<accession>A0A916UHY2</accession>
<keyword evidence="3" id="KW-1185">Reference proteome</keyword>
<proteinExistence type="predicted"/>
<dbReference type="InterPro" id="IPR029068">
    <property type="entry name" value="Glyas_Bleomycin-R_OHBP_Dase"/>
</dbReference>
<dbReference type="SUPFAM" id="SSF54593">
    <property type="entry name" value="Glyoxalase/Bleomycin resistance protein/Dihydroxybiphenyl dioxygenase"/>
    <property type="match status" value="2"/>
</dbReference>
<dbReference type="Gene3D" id="3.10.180.10">
    <property type="entry name" value="2,3-Dihydroxybiphenyl 1,2-Dioxygenase, domain 1"/>
    <property type="match status" value="1"/>
</dbReference>
<evidence type="ECO:0000313" key="2">
    <source>
        <dbReference type="EMBL" id="GGC72609.1"/>
    </source>
</evidence>
<dbReference type="EMBL" id="BMGG01000006">
    <property type="protein sequence ID" value="GGC72609.1"/>
    <property type="molecule type" value="Genomic_DNA"/>
</dbReference>
<evidence type="ECO:0000313" key="3">
    <source>
        <dbReference type="Proteomes" id="UP000637002"/>
    </source>
</evidence>
<protein>
    <recommendedName>
        <fullName evidence="1">Glyoxalase-like domain-containing protein</fullName>
    </recommendedName>
</protein>
<dbReference type="Pfam" id="PF13468">
    <property type="entry name" value="Glyoxalase_3"/>
    <property type="match status" value="1"/>
</dbReference>
<evidence type="ECO:0000259" key="1">
    <source>
        <dbReference type="Pfam" id="PF13468"/>
    </source>
</evidence>
<name>A0A916UHY2_9HYPH</name>
<dbReference type="AlphaFoldDB" id="A0A916UHY2"/>
<sequence>MFLRLRQLCLVAHDLEPVVTDLEAIFAIAVCHRDPAVAMFGLHNALLPIGTSFIEIVAPVEADTTAGRYLERRQGDGGYMVILDTADVTPWQAHVDRIGVRVAAPLSIDIYRGLQLHPRDTGGALLEINCTEGNGPIDGLYHPAGPHWQGFVRTGVVKAVTGAELQSADPARLAARWGEILQRPAQRAGDQWRVAVDNAELRFVPATDGRGEGLGGIDVEVSDLEALRRRAADRGRALVDGRVEIGGVRFNLHG</sequence>
<dbReference type="Proteomes" id="UP000637002">
    <property type="component" value="Unassembled WGS sequence"/>
</dbReference>
<reference evidence="2" key="1">
    <citation type="journal article" date="2014" name="Int. J. Syst. Evol. Microbiol.">
        <title>Complete genome sequence of Corynebacterium casei LMG S-19264T (=DSM 44701T), isolated from a smear-ripened cheese.</title>
        <authorList>
            <consortium name="US DOE Joint Genome Institute (JGI-PGF)"/>
            <person name="Walter F."/>
            <person name="Albersmeier A."/>
            <person name="Kalinowski J."/>
            <person name="Ruckert C."/>
        </authorList>
    </citation>
    <scope>NUCLEOTIDE SEQUENCE</scope>
    <source>
        <strain evidence="2">CGMCC 1.12919</strain>
    </source>
</reference>
<feature type="domain" description="Glyoxalase-like" evidence="1">
    <location>
        <begin position="10"/>
        <end position="101"/>
    </location>
</feature>
<comment type="caution">
    <text evidence="2">The sequence shown here is derived from an EMBL/GenBank/DDBJ whole genome shotgun (WGS) entry which is preliminary data.</text>
</comment>